<name>A0ACC6P464_9BURK</name>
<keyword evidence="2" id="KW-1185">Reference proteome</keyword>
<proteinExistence type="predicted"/>
<gene>
    <name evidence="1" type="ORF">RV045_11160</name>
</gene>
<evidence type="ECO:0000313" key="1">
    <source>
        <dbReference type="EMBL" id="MEJ7138982.1"/>
    </source>
</evidence>
<dbReference type="EMBL" id="JAWDIE010000018">
    <property type="protein sequence ID" value="MEJ7138982.1"/>
    <property type="molecule type" value="Genomic_DNA"/>
</dbReference>
<evidence type="ECO:0000313" key="2">
    <source>
        <dbReference type="Proteomes" id="UP001364695"/>
    </source>
</evidence>
<dbReference type="Proteomes" id="UP001364695">
    <property type="component" value="Unassembled WGS sequence"/>
</dbReference>
<accession>A0ACC6P464</accession>
<organism evidence="1 2">
    <name type="scientific">Amphibiibacter pelophylacis</name>
    <dbReference type="NCBI Taxonomy" id="1799477"/>
    <lineage>
        <taxon>Bacteria</taxon>
        <taxon>Pseudomonadati</taxon>
        <taxon>Pseudomonadota</taxon>
        <taxon>Betaproteobacteria</taxon>
        <taxon>Burkholderiales</taxon>
        <taxon>Sphaerotilaceae</taxon>
        <taxon>Amphibiibacter</taxon>
    </lineage>
</organism>
<protein>
    <submittedName>
        <fullName evidence="1">Hemagglutinin repeat-containing protein</fullName>
    </submittedName>
</protein>
<sequence length="3574" mass="354961">MNRHLHRLVFSRRHGQLVAVAESATAQGKSAGQTSGRTSAGSAVARLALASVLALAPLAQALAQVVADPSAPKTQQATVLAAPNGVPLVNIQTPSSAGVSRNTYQQFDVQGNGVILNNSRGNVQTQQGGWVQGNPWLARGEAKIILNEVNSSNPSQIRGYIEVGGQRAEVIVANPAGIQVDGGGFINASRATLVTGQVQTGESGLQGYTVSGGTITIDGRGLDASLTDYTGLLAQAVKANAGVWAKQLQVVTGHNQISADTSLVQATPAASASSADGPAFALDVSSLGGMYAGKITLLGTQAGLGMRNAGQIGASAGELVVRADGRLENTGTLQGQGGVDIATGSLANGGQILSPQQVKVQTAADLGNAGGSMQAQRLELASGGGIDNTGGTLAQTTAGLSVTARTVDNSQGQFGTPQQATDTGGAVTPSRPSGGSGSGTEGGTTASGSGSATGSATGSGTAAGGTAVAAPLPPGVIQAAGALVNQGGKVESGGAVSLQTQALDNRQGQMRLDSLQVSGGTLDNSAGQITAAGDVTVAGQSVDSHDGSIQAQNIRLSARQGVSLGGSAQLAARQTLSVDAAQVDSSGTLRSGGDTAIRADGPVNSSGQVYAGGNLAITSLGTVTNTGVAGAAGDTTVTAARLTSHAGSTLAAGLQADGRLAGNGRLQTSATGQTTLQGSTLSAGDQSHSAAALDVSGGDSQVSGRSVTLEAKSGGLDASAATVTAAQTLKATTPGLLDTRGASVSAAQLDLAAQALDNDGGRLSQSGSGDMTLDLAGTLSNRQGVLESSGRNLTLKAAALDSTAGRITHSTADASGQLAITTQSLDGAGATIQGNGGVSLQARLARLGGATTTAVGALDIGSQTLDASGGTLQGDSIRLGASQALTLGGSAQVSAVKGLQIDAGQVDSGGTLRSGGDTAIQASGPVSNAGQVYAGGNLAITSTGAVTNTGLAGSAGDTTVTAARITSTAGSTLAAGLQADGRVPADSSATLRTRASADTVLAGAVLATGTQEHSAAALDVGGNTLQARDIRLQARTGAVSAAGASLTATGTLALQAATRLDTQGATATAGQLELAAHDISNAGGRLQQSGSAATTISLPGRLDNSGGVIASNGSRLSVTAQGLSNAGGAVRGAAVDITTRDLLDNGAGGTLRAAGSLDVKAGQLASAGSISAGGDVTVTSAGDLSQSGQMVSDTGRVQASAGGTLHGAAGSLTAAAGDVSLTAGRIAQDAGSTLAAGLAGDGSIQAGRGTLATAAMQDSHLNGTLASGAGQQHSGASVDLAGASLTGQSARVQASAGDADASGSRISAAQGVSLQAAGTVRTAGASVSGQDVSVSAQSLDSQGGTLQAAGTLSVAARDVNNTDGRLLSSATTAVTATGVLDNTRGLISSQGTVSVVDPQAQASRTLVVTNTGGTLIAGQDAGGEPTGLLKLQAAKLGLDGQVLSLGDMDVSLLGDQTFASGSTPLQANGSLSLTTTGRLTNGGLLQPGRDLTVTAQDVDNQAGGVLSSGRTTHLAVAGTLTNRGQIDGGLTHIEAGTLANTGTGLIMGNRVAVAAGTVDNSAEGGKAATIASRGDLDIGAATLRNRDGAELLALNDLTVGGALGDAGRSTGKAGTVSNQSARILAQNNLSLTAESIENKNIHFKYSISKTVSKGAQEYILSSGKILQAKDVAWSKRYDPSECFFGQCGFGANGGIYPASGAYADIRFKGYYFGPDAYTPPYLSVGDHDTNLPARFSYRGDSPIWSDLGVKRPKTDGLAPNMPTGEDNGTTFTPASDLAIATWLKEVQPWLDLQNRINQFRKEVQVDLLSGQTPYNQFDVQQDVLTIDPDSEKKAAVISSGANLMLSASSRLENYASKILAKDISIAGSSLDNSGPTVSLATKVINGFTYEWAFLFKSCDPFCDDVYGWKSQAYSPPAVYKETEVGVIPLNGDGGGIPVSPNFPAPGESIPVKDLAPVVGVTSIAASVHAGKTTDKAVSAAVIAVGQTVGTSLPGVTSAVAPLQAGASATSTVPPSGAFIRTVTTAATLPASSLFAINPAADNKPLVETNPAFTQYSQWLSSDYMLKALAIDPATTQKRLGDGFYEQRLINEQVAQLTGRRYLGDYTTDDGQYRALMDNGATFAKAQQLRPGIALTAAQIAQLTSDIVWLVAQDVKLPDGTTTQALVPQVYARVQPGDIDGSGALISGDTLKLNVSGGLVNSGTLAGRRVVDIRAGDVTNLGRITGQDVGVKADRDIAVTGGTVDAQDSLKLDAGRNLAVASTTVGGSSQDGPSSHSYTALDRVAGLYVTGSGATRLQATAGQDIQLTAVQVAHAGGAGSTTLLQAGGDLTLDAVRTGRSQSIVWDADNHLKASQSQDVGTTVQAAGDIALKAGGDISGRAATVSSSAGAVTADGRDVKLAAGESSSSFDQAQRHTSSGFLSSTTIASRTTSDQTKAVASELSGRTVAINASRDVAVTGSNILSDAGTGITAGRNVDITAAAQNNASSSDYSKRSSGLLGGGGLGFTIGTRSQSSAQKQAGDTAAGSVIGSTGGNVSIQAGQTYTQTGSDVLAPKGDIGIQAKKVDITEARERRSDSSEQKFSQSGITVALSVPVIEAVQGVTQMANAVQDTRSARMQAMGTAMAAVKASDALDAAKATAQSLNDGKVPDGVSLSVSLGSSKSRSSSTSSSESGRGSTLAAGGNIAIQATGGGQGSDLTVRGSSIQSGGDIALKADNRVRVLGSQDETQQGGSDSSGSAAIGLSVGLGEQSAGLSLTLAASRALGHRNGSATTQQDSTVAAGKTLTIDSGGDTDILGGTASGETVKARVGGNLNLASLQDTAKFKEDSKNAGFNASIPIPGMSTGTASASLSAGKTALRSDYASTQTTSGIKSGDGGFDVQVKGKTTLDGAVIASSDAAVAQGRNRFRSEGRTELKDITNSAKYSADSVSVGVGISGAASKDTGAQPVQKSGPALNGAGLGSDSGSAGSVTQAGISGIAGDTSVRSGDVGSGIKPIFDADTVRADVNAQGVITKEFGPVAAKEWGTLADHLALEAQKEGRTEDAEKWREGGTYRAAGHAVLGGLTGGTAGAVGASASSLAAPVLGGVQSKLAAGLASAGLSDKLAQSLAGATVATAAGVTGAVAGGTAAGTAALNQDANNRQLHPDEVKLIDSNAARYALRRKISREEAIKELAQQAARQADATWSVFLGSETDTAAKLFLKEIGAGRTFTNDEGNQQPLFTAGAGDFANAMRGASYARSSTEVMDLYRRDLQPDAAAATPGQIAANAGTLVKDGAIEALSTLPGAAAQVILHPIDTAKAMPGAVVDGFSQAGQSLGGSAAIAFDDASRQQLIDLYGSNAAPGIAATAGALPAAAMVLPSTPAGKIALKAGGKILVDGAEAAVTAGNKVLDAAAVAFETNKIRNLEQVTMSAKGTISAQKITLAGTPAALNEAELSKLSGLGSLDSNAAGALREEVTDSYFRRNGFTALDGKCGAGNKNCFDGVYVKNGQVYINEVKPIGSKNTISLSGNSSSPNDIGVQMTKEWIDSRLDELFSSGDPVKIKTANIILDAIKSKNLVKTVSGVRPDGITTLGIK</sequence>
<reference evidence="1" key="1">
    <citation type="submission" date="2023-10" db="EMBL/GenBank/DDBJ databases">
        <title>Amphibacter perezi, gen. nov., sp. nov. a novel taxa of the family Comamonadaceae, class Betaproteobacteria isolated from the skin microbiota of Pelophylax perezi from different populations.</title>
        <authorList>
            <person name="Costa S."/>
            <person name="Proenca D.N."/>
            <person name="Lopes I."/>
            <person name="Morais P.V."/>
        </authorList>
    </citation>
    <scope>NUCLEOTIDE SEQUENCE</scope>
    <source>
        <strain evidence="1">SL12-8</strain>
    </source>
</reference>
<comment type="caution">
    <text evidence="1">The sequence shown here is derived from an EMBL/GenBank/DDBJ whole genome shotgun (WGS) entry which is preliminary data.</text>
</comment>